<feature type="region of interest" description="Disordered" evidence="1">
    <location>
        <begin position="11"/>
        <end position="31"/>
    </location>
</feature>
<sequence length="131" mass="14670">MFIPPPPIRAPPRNLLAPPHLASTHPHLAPQETTPDRLAVQLLRTCQQINAEGTAVLYSQNSFLIGHRIILSRRPPPTAPHRPYSNTAYHPMYFFLRSLRRTTIQHIKSITFARSCQCGACTSPPPHTPTP</sequence>
<keyword evidence="3" id="KW-1185">Reference proteome</keyword>
<gene>
    <name evidence="2" type="ORF">B0T16DRAFT_89495</name>
</gene>
<accession>A0AA40CWL8</accession>
<evidence type="ECO:0000313" key="3">
    <source>
        <dbReference type="Proteomes" id="UP001174936"/>
    </source>
</evidence>
<name>A0AA40CWL8_9PEZI</name>
<comment type="caution">
    <text evidence="2">The sequence shown here is derived from an EMBL/GenBank/DDBJ whole genome shotgun (WGS) entry which is preliminary data.</text>
</comment>
<protein>
    <submittedName>
        <fullName evidence="2">Uncharacterized protein</fullName>
    </submittedName>
</protein>
<dbReference type="EMBL" id="JAULSV010000002">
    <property type="protein sequence ID" value="KAK0651889.1"/>
    <property type="molecule type" value="Genomic_DNA"/>
</dbReference>
<dbReference type="Proteomes" id="UP001174936">
    <property type="component" value="Unassembled WGS sequence"/>
</dbReference>
<evidence type="ECO:0000256" key="1">
    <source>
        <dbReference type="SAM" id="MobiDB-lite"/>
    </source>
</evidence>
<organism evidence="2 3">
    <name type="scientific">Cercophora newfieldiana</name>
    <dbReference type="NCBI Taxonomy" id="92897"/>
    <lineage>
        <taxon>Eukaryota</taxon>
        <taxon>Fungi</taxon>
        <taxon>Dikarya</taxon>
        <taxon>Ascomycota</taxon>
        <taxon>Pezizomycotina</taxon>
        <taxon>Sordariomycetes</taxon>
        <taxon>Sordariomycetidae</taxon>
        <taxon>Sordariales</taxon>
        <taxon>Lasiosphaeriaceae</taxon>
        <taxon>Cercophora</taxon>
    </lineage>
</organism>
<dbReference type="AlphaFoldDB" id="A0AA40CWL8"/>
<reference evidence="2" key="1">
    <citation type="submission" date="2023-06" db="EMBL/GenBank/DDBJ databases">
        <title>Genome-scale phylogeny and comparative genomics of the fungal order Sordariales.</title>
        <authorList>
            <consortium name="Lawrence Berkeley National Laboratory"/>
            <person name="Hensen N."/>
            <person name="Bonometti L."/>
            <person name="Westerberg I."/>
            <person name="Brannstrom I.O."/>
            <person name="Guillou S."/>
            <person name="Cros-Aarteil S."/>
            <person name="Calhoun S."/>
            <person name="Haridas S."/>
            <person name="Kuo A."/>
            <person name="Mondo S."/>
            <person name="Pangilinan J."/>
            <person name="Riley R."/>
            <person name="Labutti K."/>
            <person name="Andreopoulos B."/>
            <person name="Lipzen A."/>
            <person name="Chen C."/>
            <person name="Yanf M."/>
            <person name="Daum C."/>
            <person name="Ng V."/>
            <person name="Clum A."/>
            <person name="Steindorff A."/>
            <person name="Ohm R."/>
            <person name="Martin F."/>
            <person name="Silar P."/>
            <person name="Natvig D."/>
            <person name="Lalanne C."/>
            <person name="Gautier V."/>
            <person name="Ament-Velasquez S.L."/>
            <person name="Kruys A."/>
            <person name="Hutchinson M.I."/>
            <person name="Powell A.J."/>
            <person name="Barry K."/>
            <person name="Miller A.N."/>
            <person name="Grigoriev I.V."/>
            <person name="Debuchy R."/>
            <person name="Gladieux P."/>
            <person name="Thoren M.H."/>
            <person name="Johannesson H."/>
        </authorList>
    </citation>
    <scope>NUCLEOTIDE SEQUENCE</scope>
    <source>
        <strain evidence="2">SMH2532-1</strain>
    </source>
</reference>
<evidence type="ECO:0000313" key="2">
    <source>
        <dbReference type="EMBL" id="KAK0651889.1"/>
    </source>
</evidence>
<proteinExistence type="predicted"/>